<organism evidence="2">
    <name type="scientific">uncultured Chloroflexia bacterium</name>
    <dbReference type="NCBI Taxonomy" id="1672391"/>
    <lineage>
        <taxon>Bacteria</taxon>
        <taxon>Bacillati</taxon>
        <taxon>Chloroflexota</taxon>
        <taxon>Chloroflexia</taxon>
        <taxon>environmental samples</taxon>
    </lineage>
</organism>
<evidence type="ECO:0000313" key="2">
    <source>
        <dbReference type="EMBL" id="CAA9290399.1"/>
    </source>
</evidence>
<keyword evidence="1" id="KW-1133">Transmembrane helix</keyword>
<keyword evidence="1" id="KW-0472">Membrane</keyword>
<gene>
    <name evidence="2" type="ORF">AVDCRST_MAG93-3844</name>
</gene>
<proteinExistence type="predicted"/>
<keyword evidence="1" id="KW-0812">Transmembrane</keyword>
<dbReference type="EMBL" id="CADCTR010001310">
    <property type="protein sequence ID" value="CAA9290399.1"/>
    <property type="molecule type" value="Genomic_DNA"/>
</dbReference>
<protein>
    <submittedName>
        <fullName evidence="2">Uncharacterized protein</fullName>
    </submittedName>
</protein>
<feature type="transmembrane region" description="Helical" evidence="1">
    <location>
        <begin position="50"/>
        <end position="72"/>
    </location>
</feature>
<dbReference type="AlphaFoldDB" id="A0A6J4JXU6"/>
<evidence type="ECO:0000256" key="1">
    <source>
        <dbReference type="SAM" id="Phobius"/>
    </source>
</evidence>
<accession>A0A6J4JXU6</accession>
<name>A0A6J4JXU6_9CHLR</name>
<reference evidence="2" key="1">
    <citation type="submission" date="2020-02" db="EMBL/GenBank/DDBJ databases">
        <authorList>
            <person name="Meier V. D."/>
        </authorList>
    </citation>
    <scope>NUCLEOTIDE SEQUENCE</scope>
    <source>
        <strain evidence="2">AVDCRST_MAG93</strain>
    </source>
</reference>
<sequence>MLLCGKTGSTSWVSRTSFNHRLCGKEKGLAGGSSVCYNAPDLAGGDALQIGTFQIVLGFVFVVAVAFGAWFFNYGLSLLRDQSSETDLEPQVPDAQREAA</sequence>